<dbReference type="InterPro" id="IPR036615">
    <property type="entry name" value="Mur_ligase_C_dom_sf"/>
</dbReference>
<evidence type="ECO:0000256" key="7">
    <source>
        <dbReference type="ARBA" id="ARBA00022842"/>
    </source>
</evidence>
<dbReference type="PROSITE" id="PS01011">
    <property type="entry name" value="FOLYLPOLYGLU_SYNT_1"/>
    <property type="match status" value="1"/>
</dbReference>
<evidence type="ECO:0000256" key="3">
    <source>
        <dbReference type="ARBA" id="ARBA00022598"/>
    </source>
</evidence>
<keyword evidence="14" id="KW-1185">Reference proteome</keyword>
<dbReference type="InterPro" id="IPR013221">
    <property type="entry name" value="Mur_ligase_cen"/>
</dbReference>
<evidence type="ECO:0000256" key="5">
    <source>
        <dbReference type="ARBA" id="ARBA00022741"/>
    </source>
</evidence>
<keyword evidence="4" id="KW-0479">Metal-binding</keyword>
<evidence type="ECO:0000256" key="8">
    <source>
        <dbReference type="ARBA" id="ARBA00030592"/>
    </source>
</evidence>
<name>A0ABT9VCY3_9BACI</name>
<dbReference type="EMBL" id="JAUSTQ010000002">
    <property type="protein sequence ID" value="MDQ0158764.1"/>
    <property type="molecule type" value="Genomic_DNA"/>
</dbReference>
<proteinExistence type="inferred from homology"/>
<dbReference type="Gene3D" id="3.90.190.20">
    <property type="entry name" value="Mur ligase, C-terminal domain"/>
    <property type="match status" value="1"/>
</dbReference>
<dbReference type="PIRSF" id="PIRSF001563">
    <property type="entry name" value="Folylpolyglu_synth"/>
    <property type="match status" value="1"/>
</dbReference>
<dbReference type="InterPro" id="IPR018109">
    <property type="entry name" value="Folylpolyglutamate_synth_CS"/>
</dbReference>
<evidence type="ECO:0000313" key="13">
    <source>
        <dbReference type="EMBL" id="MDQ0158764.1"/>
    </source>
</evidence>
<dbReference type="PANTHER" id="PTHR11136:SF0">
    <property type="entry name" value="DIHYDROFOLATE SYNTHETASE-RELATED"/>
    <property type="match status" value="1"/>
</dbReference>
<dbReference type="Pfam" id="PF08245">
    <property type="entry name" value="Mur_ligase_M"/>
    <property type="match status" value="1"/>
</dbReference>
<comment type="similarity">
    <text evidence="1 10">Belongs to the folylpolyglutamate synthase family.</text>
</comment>
<evidence type="ECO:0000256" key="1">
    <source>
        <dbReference type="ARBA" id="ARBA00008276"/>
    </source>
</evidence>
<keyword evidence="3 10" id="KW-0436">Ligase</keyword>
<dbReference type="Gene3D" id="3.40.1190.10">
    <property type="entry name" value="Mur-like, catalytic domain"/>
    <property type="match status" value="1"/>
</dbReference>
<dbReference type="InterPro" id="IPR036565">
    <property type="entry name" value="Mur-like_cat_sf"/>
</dbReference>
<keyword evidence="5 10" id="KW-0547">Nucleotide-binding</keyword>
<dbReference type="GO" id="GO:0004326">
    <property type="term" value="F:tetrahydrofolylpolyglutamate synthase activity"/>
    <property type="evidence" value="ECO:0007669"/>
    <property type="project" value="UniProtKB-EC"/>
</dbReference>
<dbReference type="PANTHER" id="PTHR11136">
    <property type="entry name" value="FOLYLPOLYGLUTAMATE SYNTHASE-RELATED"/>
    <property type="match status" value="1"/>
</dbReference>
<dbReference type="NCBIfam" id="TIGR01499">
    <property type="entry name" value="folC"/>
    <property type="match status" value="1"/>
</dbReference>
<dbReference type="RefSeq" id="WP_306974709.1">
    <property type="nucleotide sequence ID" value="NZ_JAUSTQ010000002.1"/>
</dbReference>
<evidence type="ECO:0000313" key="14">
    <source>
        <dbReference type="Proteomes" id="UP001224359"/>
    </source>
</evidence>
<keyword evidence="6 10" id="KW-0067">ATP-binding</keyword>
<protein>
    <recommendedName>
        <fullName evidence="2">tetrahydrofolate synthase</fullName>
        <ecNumber evidence="2">6.3.2.17</ecNumber>
    </recommendedName>
    <alternativeName>
        <fullName evidence="8">Tetrahydrofolylpolyglutamate synthase</fullName>
    </alternativeName>
</protein>
<feature type="domain" description="Mur ligase C-terminal" evidence="11">
    <location>
        <begin position="298"/>
        <end position="415"/>
    </location>
</feature>
<evidence type="ECO:0000256" key="6">
    <source>
        <dbReference type="ARBA" id="ARBA00022840"/>
    </source>
</evidence>
<dbReference type="SUPFAM" id="SSF53623">
    <property type="entry name" value="MurD-like peptide ligases, catalytic domain"/>
    <property type="match status" value="1"/>
</dbReference>
<dbReference type="EC" id="6.3.2.17" evidence="2"/>
<dbReference type="GO" id="GO:0008841">
    <property type="term" value="F:dihydrofolate synthase activity"/>
    <property type="evidence" value="ECO:0007669"/>
    <property type="project" value="UniProtKB-EC"/>
</dbReference>
<comment type="catalytic activity">
    <reaction evidence="9">
        <text>(6S)-5,6,7,8-tetrahydrofolyl-(gamma-L-Glu)(n) + L-glutamate + ATP = (6S)-5,6,7,8-tetrahydrofolyl-(gamma-L-Glu)(n+1) + ADP + phosphate + H(+)</text>
        <dbReference type="Rhea" id="RHEA:10580"/>
        <dbReference type="Rhea" id="RHEA-COMP:14738"/>
        <dbReference type="Rhea" id="RHEA-COMP:14740"/>
        <dbReference type="ChEBI" id="CHEBI:15378"/>
        <dbReference type="ChEBI" id="CHEBI:29985"/>
        <dbReference type="ChEBI" id="CHEBI:30616"/>
        <dbReference type="ChEBI" id="CHEBI:43474"/>
        <dbReference type="ChEBI" id="CHEBI:141005"/>
        <dbReference type="ChEBI" id="CHEBI:456216"/>
        <dbReference type="EC" id="6.3.2.17"/>
    </reaction>
</comment>
<organism evidence="13 14">
    <name type="scientific">Alkalibacillus salilacus</name>
    <dbReference type="NCBI Taxonomy" id="284582"/>
    <lineage>
        <taxon>Bacteria</taxon>
        <taxon>Bacillati</taxon>
        <taxon>Bacillota</taxon>
        <taxon>Bacilli</taxon>
        <taxon>Bacillales</taxon>
        <taxon>Bacillaceae</taxon>
        <taxon>Alkalibacillus</taxon>
    </lineage>
</organism>
<dbReference type="PROSITE" id="PS01012">
    <property type="entry name" value="FOLYLPOLYGLU_SYNT_2"/>
    <property type="match status" value="1"/>
</dbReference>
<accession>A0ABT9VCY3</accession>
<reference evidence="13 14" key="1">
    <citation type="submission" date="2023-07" db="EMBL/GenBank/DDBJ databases">
        <title>Genomic Encyclopedia of Type Strains, Phase IV (KMG-IV): sequencing the most valuable type-strain genomes for metagenomic binning, comparative biology and taxonomic classification.</title>
        <authorList>
            <person name="Goeker M."/>
        </authorList>
    </citation>
    <scope>NUCLEOTIDE SEQUENCE [LARGE SCALE GENOMIC DNA]</scope>
    <source>
        <strain evidence="13 14">DSM 16460</strain>
    </source>
</reference>
<dbReference type="Pfam" id="PF02875">
    <property type="entry name" value="Mur_ligase_C"/>
    <property type="match status" value="1"/>
</dbReference>
<feature type="domain" description="Mur ligase central" evidence="12">
    <location>
        <begin position="119"/>
        <end position="270"/>
    </location>
</feature>
<dbReference type="InterPro" id="IPR001645">
    <property type="entry name" value="Folylpolyglutamate_synth"/>
</dbReference>
<dbReference type="InterPro" id="IPR004101">
    <property type="entry name" value="Mur_ligase_C"/>
</dbReference>
<comment type="caution">
    <text evidence="13">The sequence shown here is derived from an EMBL/GenBank/DDBJ whole genome shotgun (WGS) entry which is preliminary data.</text>
</comment>
<evidence type="ECO:0000256" key="9">
    <source>
        <dbReference type="ARBA" id="ARBA00047493"/>
    </source>
</evidence>
<evidence type="ECO:0000256" key="4">
    <source>
        <dbReference type="ARBA" id="ARBA00022723"/>
    </source>
</evidence>
<sequence>MEATEAITWIHKQLPFGIKPGLTRINMLLDELGNPQHQIKTIHVAGTNGKGSTTSFLSHILREDGYDVGTFTSPYIETFNERISLNHQPISDGDLVHLVERIKPLCEQIATTEVGHPTEFEIITAMAYLYFKEKEVDYAVIEVGLGGRLDSTNVIHPILSIITSIGYDHIDILGSSLADIAFEKAGIIKSNTPVITGVSQQEAINVIDQNVQSNGADVLKLDQDFNAEAKTSDHLVEVFDFANHYISLKDLKIQLLGSHQINNASVAIEAYLQLLKVENRHVDSDIIRSGLKKTRWPGRFEVVRHNPDVILDGAHNVEAIQSLIDTINQKYDKNNVYILCSFLKTKPVDQMMSLFSEQFSQIFLTTFDFNNNYEYYELKEKYENGKTIIIEDWEVAYKQLINQMESSDALVITGSLYFVSEVKRTMF</sequence>
<evidence type="ECO:0000259" key="11">
    <source>
        <dbReference type="Pfam" id="PF02875"/>
    </source>
</evidence>
<gene>
    <name evidence="13" type="ORF">J2S77_000720</name>
</gene>
<dbReference type="SUPFAM" id="SSF53244">
    <property type="entry name" value="MurD-like peptide ligases, peptide-binding domain"/>
    <property type="match status" value="1"/>
</dbReference>
<evidence type="ECO:0000256" key="10">
    <source>
        <dbReference type="PIRNR" id="PIRNR001563"/>
    </source>
</evidence>
<dbReference type="Proteomes" id="UP001224359">
    <property type="component" value="Unassembled WGS sequence"/>
</dbReference>
<keyword evidence="7" id="KW-0460">Magnesium</keyword>
<evidence type="ECO:0000259" key="12">
    <source>
        <dbReference type="Pfam" id="PF08245"/>
    </source>
</evidence>
<evidence type="ECO:0000256" key="2">
    <source>
        <dbReference type="ARBA" id="ARBA00013025"/>
    </source>
</evidence>